<protein>
    <recommendedName>
        <fullName evidence="4">Geranylgeranyl pyrophosphate synthetase</fullName>
    </recommendedName>
</protein>
<dbReference type="PANTHER" id="PTHR35179">
    <property type="entry name" value="PROTEIN CBG02620"/>
    <property type="match status" value="1"/>
</dbReference>
<gene>
    <name evidence="2" type="ORF">BJX66DRAFT_330128</name>
</gene>
<dbReference type="PANTHER" id="PTHR35179:SF2">
    <property type="entry name" value="START DOMAIN-CONTAINING PROTEIN"/>
    <property type="match status" value="1"/>
</dbReference>
<evidence type="ECO:0000313" key="2">
    <source>
        <dbReference type="EMBL" id="KAL2784240.1"/>
    </source>
</evidence>
<dbReference type="EMBL" id="JBFTWV010000188">
    <property type="protein sequence ID" value="KAL2784240.1"/>
    <property type="molecule type" value="Genomic_DNA"/>
</dbReference>
<evidence type="ECO:0008006" key="4">
    <source>
        <dbReference type="Google" id="ProtNLM"/>
    </source>
</evidence>
<name>A0ABR4FLX1_9EURO</name>
<evidence type="ECO:0000313" key="3">
    <source>
        <dbReference type="Proteomes" id="UP001610563"/>
    </source>
</evidence>
<organism evidence="2 3">
    <name type="scientific">Aspergillus keveii</name>
    <dbReference type="NCBI Taxonomy" id="714993"/>
    <lineage>
        <taxon>Eukaryota</taxon>
        <taxon>Fungi</taxon>
        <taxon>Dikarya</taxon>
        <taxon>Ascomycota</taxon>
        <taxon>Pezizomycotina</taxon>
        <taxon>Eurotiomycetes</taxon>
        <taxon>Eurotiomycetidae</taxon>
        <taxon>Eurotiales</taxon>
        <taxon>Aspergillaceae</taxon>
        <taxon>Aspergillus</taxon>
        <taxon>Aspergillus subgen. Nidulantes</taxon>
    </lineage>
</organism>
<dbReference type="Proteomes" id="UP001610563">
    <property type="component" value="Unassembled WGS sequence"/>
</dbReference>
<evidence type="ECO:0000256" key="1">
    <source>
        <dbReference type="SAM" id="MobiDB-lite"/>
    </source>
</evidence>
<accession>A0ABR4FLX1</accession>
<feature type="region of interest" description="Disordered" evidence="1">
    <location>
        <begin position="444"/>
        <end position="463"/>
    </location>
</feature>
<keyword evidence="3" id="KW-1185">Reference proteome</keyword>
<proteinExistence type="predicted"/>
<reference evidence="2 3" key="1">
    <citation type="submission" date="2024-07" db="EMBL/GenBank/DDBJ databases">
        <title>Section-level genome sequencing and comparative genomics of Aspergillus sections Usti and Cavernicolus.</title>
        <authorList>
            <consortium name="Lawrence Berkeley National Laboratory"/>
            <person name="Nybo J.L."/>
            <person name="Vesth T.C."/>
            <person name="Theobald S."/>
            <person name="Frisvad J.C."/>
            <person name="Larsen T.O."/>
            <person name="Kjaerboelling I."/>
            <person name="Rothschild-Mancinelli K."/>
            <person name="Lyhne E.K."/>
            <person name="Kogle M.E."/>
            <person name="Barry K."/>
            <person name="Clum A."/>
            <person name="Na H."/>
            <person name="Ledsgaard L."/>
            <person name="Lin J."/>
            <person name="Lipzen A."/>
            <person name="Kuo A."/>
            <person name="Riley R."/>
            <person name="Mondo S."/>
            <person name="Labutti K."/>
            <person name="Haridas S."/>
            <person name="Pangalinan J."/>
            <person name="Salamov A.A."/>
            <person name="Simmons B.A."/>
            <person name="Magnuson J.K."/>
            <person name="Chen J."/>
            <person name="Drula E."/>
            <person name="Henrissat B."/>
            <person name="Wiebenga A."/>
            <person name="Lubbers R.J."/>
            <person name="Gomes A.C."/>
            <person name="Makela M.R."/>
            <person name="Stajich J."/>
            <person name="Grigoriev I.V."/>
            <person name="Mortensen U.H."/>
            <person name="De Vries R.P."/>
            <person name="Baker S.E."/>
            <person name="Andersen M.R."/>
        </authorList>
    </citation>
    <scope>NUCLEOTIDE SEQUENCE [LARGE SCALE GENOMIC DNA]</scope>
    <source>
        <strain evidence="2 3">CBS 209.92</strain>
    </source>
</reference>
<sequence>MASLWAADIPRPDLTNFEKRGPSIIEVEYLSSYNWIESSTPTIAVPGCPLLWCPPNTPKKAPKDSRLVYITQNAVRHPESPLEPLFHSLYLENPSYNIQIVDLITDRNNVRKLLSFVNPRLFINGLEPFTIDVGVTSNTVIICRVETETYAVIGPHEFRCYGHEFEKVFTTIQVPQSTRYHRVISYKFSDMKFVVRYETDGYLGEYSGLSLEIKTRASRNPICIHEVLPQLWVSQTPNLVRAYHNGGLFGPLEVEDVTWLAMLIKEIIRVVRDNGGNAVVKHDGKSDSLEVRTRDGKRMLPLDLYSKLGDKVESTQVIRSDPRKMILKIGDTVYSDIPQYHTLCETYNYLGVDVLRGQSVDDIFADLRACRTDYELEYKLRDVAYRLLFLIIRGEFGDEKTDPVKVYNAMLFVVSHSGTFKHGTRTAVRAAFKERFVVSPKQQSQLERWRKKDFSEPYLSDDS</sequence>
<comment type="caution">
    <text evidence="2">The sequence shown here is derived from an EMBL/GenBank/DDBJ whole genome shotgun (WGS) entry which is preliminary data.</text>
</comment>